<evidence type="ECO:0000256" key="6">
    <source>
        <dbReference type="SAM" id="Phobius"/>
    </source>
</evidence>
<comment type="caution">
    <text evidence="7">The sequence shown here is derived from an EMBL/GenBank/DDBJ whole genome shotgun (WGS) entry which is preliminary data.</text>
</comment>
<comment type="subcellular location">
    <subcellularLocation>
        <location evidence="1">Membrane</location>
        <topology evidence="1">Single-pass membrane protein</topology>
    </subcellularLocation>
</comment>
<dbReference type="OrthoDB" id="1878996at2759"/>
<dbReference type="Pfam" id="PF05633">
    <property type="entry name" value="ROH1-like"/>
    <property type="match status" value="1"/>
</dbReference>
<sequence>MPATDSYQGSSSPLTSFGRSILSIRRDQVPTMDGSHDPTNQELELETFQKQVAEQFNELSSAGPDELLSLSWVRNLLDVFICCQEEFRIVLFNNKGYLGRPPMDRLIGEFYERSVKALDVCNAIRDGIEQVRQWEKLLEIVLCALDNQKALGEGQIRRAKKALIDLLIGMLDEKESNAALAHRNRSFGRNNGSSKDQKNLGHFRSLSWSVSRAWSASKQLQTMAYNLSAPKANDVMATNGLAVAVYTMSCVITLVMWALVAAIPCQDRGLQIHFSVPRQFIWAPPILSIYERILEESKKRDRKNACGLLKEIHQTEKWTRQMNELLDSLQFPLSEEKEAEVRQRVEELKPVFGTLKDGLQPMERLVREVFHRIVRSRTEGLDSLGRGGGQDFLILASGLCKRMDFDGKKDGISDAFLAQSCRLFSIACRAPVSWEVAVVQHKVPDSHRCVAEIFAQKLPSVFLAYFAL</sequence>
<proteinExistence type="inferred from homology"/>
<evidence type="ECO:0000313" key="7">
    <source>
        <dbReference type="EMBL" id="KAJ8441479.1"/>
    </source>
</evidence>
<evidence type="ECO:0000256" key="1">
    <source>
        <dbReference type="ARBA" id="ARBA00004167"/>
    </source>
</evidence>
<gene>
    <name evidence="7" type="ORF">Cgig2_008740</name>
</gene>
<accession>A0A9Q1QGZ5</accession>
<keyword evidence="8" id="KW-1185">Reference proteome</keyword>
<evidence type="ECO:0000256" key="5">
    <source>
        <dbReference type="ARBA" id="ARBA00035114"/>
    </source>
</evidence>
<dbReference type="Proteomes" id="UP001153076">
    <property type="component" value="Unassembled WGS sequence"/>
</dbReference>
<protein>
    <submittedName>
        <fullName evidence="7">Uncharacterized protein</fullName>
    </submittedName>
</protein>
<feature type="transmembrane region" description="Helical" evidence="6">
    <location>
        <begin position="241"/>
        <end position="263"/>
    </location>
</feature>
<reference evidence="7" key="1">
    <citation type="submission" date="2022-04" db="EMBL/GenBank/DDBJ databases">
        <title>Carnegiea gigantea Genome sequencing and assembly v2.</title>
        <authorList>
            <person name="Copetti D."/>
            <person name="Sanderson M.J."/>
            <person name="Burquez A."/>
            <person name="Wojciechowski M.F."/>
        </authorList>
    </citation>
    <scope>NUCLEOTIDE SEQUENCE</scope>
    <source>
        <strain evidence="7">SGP5-SGP5p</strain>
        <tissue evidence="7">Aerial part</tissue>
    </source>
</reference>
<keyword evidence="3 6" id="KW-1133">Transmembrane helix</keyword>
<evidence type="ECO:0000256" key="4">
    <source>
        <dbReference type="ARBA" id="ARBA00023136"/>
    </source>
</evidence>
<dbReference type="PANTHER" id="PTHR31509">
    <property type="entry name" value="BPS1-LIKE PROTEIN"/>
    <property type="match status" value="1"/>
</dbReference>
<evidence type="ECO:0000256" key="3">
    <source>
        <dbReference type="ARBA" id="ARBA00022989"/>
    </source>
</evidence>
<dbReference type="InterPro" id="IPR008511">
    <property type="entry name" value="ROH1-like"/>
</dbReference>
<keyword evidence="2 6" id="KW-0812">Transmembrane</keyword>
<name>A0A9Q1QGZ5_9CARY</name>
<evidence type="ECO:0000256" key="2">
    <source>
        <dbReference type="ARBA" id="ARBA00022692"/>
    </source>
</evidence>
<keyword evidence="4 6" id="KW-0472">Membrane</keyword>
<dbReference type="EMBL" id="JAKOGI010000165">
    <property type="protein sequence ID" value="KAJ8441479.1"/>
    <property type="molecule type" value="Genomic_DNA"/>
</dbReference>
<dbReference type="GO" id="GO:0016020">
    <property type="term" value="C:membrane"/>
    <property type="evidence" value="ECO:0007669"/>
    <property type="project" value="UniProtKB-SubCell"/>
</dbReference>
<evidence type="ECO:0000313" key="8">
    <source>
        <dbReference type="Proteomes" id="UP001153076"/>
    </source>
</evidence>
<organism evidence="7 8">
    <name type="scientific">Carnegiea gigantea</name>
    <dbReference type="NCBI Taxonomy" id="171969"/>
    <lineage>
        <taxon>Eukaryota</taxon>
        <taxon>Viridiplantae</taxon>
        <taxon>Streptophyta</taxon>
        <taxon>Embryophyta</taxon>
        <taxon>Tracheophyta</taxon>
        <taxon>Spermatophyta</taxon>
        <taxon>Magnoliopsida</taxon>
        <taxon>eudicotyledons</taxon>
        <taxon>Gunneridae</taxon>
        <taxon>Pentapetalae</taxon>
        <taxon>Caryophyllales</taxon>
        <taxon>Cactineae</taxon>
        <taxon>Cactaceae</taxon>
        <taxon>Cactoideae</taxon>
        <taxon>Echinocereeae</taxon>
        <taxon>Carnegiea</taxon>
    </lineage>
</organism>
<comment type="similarity">
    <text evidence="5">Belongs to the ROH1 family.</text>
</comment>
<dbReference type="AlphaFoldDB" id="A0A9Q1QGZ5"/>